<gene>
    <name evidence="2" type="ORF">HYPSUDRAFT_53529</name>
</gene>
<protein>
    <submittedName>
        <fullName evidence="2">Uncharacterized protein</fullName>
    </submittedName>
</protein>
<dbReference type="OMA" id="DIIDACW"/>
<dbReference type="Proteomes" id="UP000054270">
    <property type="component" value="Unassembled WGS sequence"/>
</dbReference>
<feature type="region of interest" description="Disordered" evidence="1">
    <location>
        <begin position="1"/>
        <end position="56"/>
    </location>
</feature>
<feature type="region of interest" description="Disordered" evidence="1">
    <location>
        <begin position="251"/>
        <end position="290"/>
    </location>
</feature>
<feature type="compositionally biased region" description="Polar residues" evidence="1">
    <location>
        <begin position="47"/>
        <end position="56"/>
    </location>
</feature>
<name>A0A0D2LBZ4_HYPSF</name>
<accession>A0A0D2LBZ4</accession>
<reference evidence="3" key="1">
    <citation type="submission" date="2014-04" db="EMBL/GenBank/DDBJ databases">
        <title>Evolutionary Origins and Diversification of the Mycorrhizal Mutualists.</title>
        <authorList>
            <consortium name="DOE Joint Genome Institute"/>
            <consortium name="Mycorrhizal Genomics Consortium"/>
            <person name="Kohler A."/>
            <person name="Kuo A."/>
            <person name="Nagy L.G."/>
            <person name="Floudas D."/>
            <person name="Copeland A."/>
            <person name="Barry K.W."/>
            <person name="Cichocki N."/>
            <person name="Veneault-Fourrey C."/>
            <person name="LaButti K."/>
            <person name="Lindquist E.A."/>
            <person name="Lipzen A."/>
            <person name="Lundell T."/>
            <person name="Morin E."/>
            <person name="Murat C."/>
            <person name="Riley R."/>
            <person name="Ohm R."/>
            <person name="Sun H."/>
            <person name="Tunlid A."/>
            <person name="Henrissat B."/>
            <person name="Grigoriev I.V."/>
            <person name="Hibbett D.S."/>
            <person name="Martin F."/>
        </authorList>
    </citation>
    <scope>NUCLEOTIDE SEQUENCE [LARGE SCALE GENOMIC DNA]</scope>
    <source>
        <strain evidence="3">FD-334 SS-4</strain>
    </source>
</reference>
<organism evidence="2 3">
    <name type="scientific">Hypholoma sublateritium (strain FD-334 SS-4)</name>
    <dbReference type="NCBI Taxonomy" id="945553"/>
    <lineage>
        <taxon>Eukaryota</taxon>
        <taxon>Fungi</taxon>
        <taxon>Dikarya</taxon>
        <taxon>Basidiomycota</taxon>
        <taxon>Agaricomycotina</taxon>
        <taxon>Agaricomycetes</taxon>
        <taxon>Agaricomycetidae</taxon>
        <taxon>Agaricales</taxon>
        <taxon>Agaricineae</taxon>
        <taxon>Strophariaceae</taxon>
        <taxon>Hypholoma</taxon>
    </lineage>
</organism>
<dbReference type="OrthoDB" id="2992129at2759"/>
<dbReference type="AlphaFoldDB" id="A0A0D2LBZ4"/>
<dbReference type="EMBL" id="KN817535">
    <property type="protein sequence ID" value="KJA24717.1"/>
    <property type="molecule type" value="Genomic_DNA"/>
</dbReference>
<sequence length="370" mass="39849">MSRRSSSKKKGKGKRPPSPTPPTSDVDSDDAIRNQNASSKKPRISSPVMNATASSSKGMAGFTSLVNRSNLNVAKAETNRGLKGGTSGRLSRAGASAKSTLQTDSKGITVGSIVFLVVGIMENPLVSDPRDSLSFHPVYCLQSEVDIPANTITGMKQAGLCKLAALFPKLFEWFVDSEDPHDTAPSWLICMKPPYKKALSVYSDDRSLPSGFDIMRACMMSKQKVGVQDRVLYLVTRTPVPSNVIREWRPKAPSQRVASSGSFEVHGHEDSSAEDTSGGDSSSNEDMPPIPRLLARQKGLQNIAEESEVEREVIDISDNDTDSDQATEPADDINQAAVANSAPVTPPNIIDMNDSFSVSMYIGGDDNPWN</sequence>
<keyword evidence="3" id="KW-1185">Reference proteome</keyword>
<evidence type="ECO:0000256" key="1">
    <source>
        <dbReference type="SAM" id="MobiDB-lite"/>
    </source>
</evidence>
<evidence type="ECO:0000313" key="3">
    <source>
        <dbReference type="Proteomes" id="UP000054270"/>
    </source>
</evidence>
<evidence type="ECO:0000313" key="2">
    <source>
        <dbReference type="EMBL" id="KJA24717.1"/>
    </source>
</evidence>
<feature type="compositionally biased region" description="Acidic residues" evidence="1">
    <location>
        <begin position="305"/>
        <end position="331"/>
    </location>
</feature>
<feature type="compositionally biased region" description="Basic residues" evidence="1">
    <location>
        <begin position="1"/>
        <end position="15"/>
    </location>
</feature>
<feature type="compositionally biased region" description="Polar residues" evidence="1">
    <location>
        <begin position="274"/>
        <end position="285"/>
    </location>
</feature>
<feature type="region of interest" description="Disordered" evidence="1">
    <location>
        <begin position="305"/>
        <end position="347"/>
    </location>
</feature>
<proteinExistence type="predicted"/>